<organism evidence="2 3">
    <name type="scientific">Cohnella hashimotonis</name>
    <dbReference type="NCBI Taxonomy" id="2826895"/>
    <lineage>
        <taxon>Bacteria</taxon>
        <taxon>Bacillati</taxon>
        <taxon>Bacillota</taxon>
        <taxon>Bacilli</taxon>
        <taxon>Bacillales</taxon>
        <taxon>Paenibacillaceae</taxon>
        <taxon>Cohnella</taxon>
    </lineage>
</organism>
<gene>
    <name evidence="2" type="ORF">KB449_01330</name>
</gene>
<dbReference type="EMBL" id="JAGRPV010000001">
    <property type="protein sequence ID" value="MDI4643576.1"/>
    <property type="molecule type" value="Genomic_DNA"/>
</dbReference>
<dbReference type="PROSITE" id="PS51257">
    <property type="entry name" value="PROKAR_LIPOPROTEIN"/>
    <property type="match status" value="1"/>
</dbReference>
<dbReference type="Proteomes" id="UP001161691">
    <property type="component" value="Unassembled WGS sequence"/>
</dbReference>
<evidence type="ECO:0008006" key="4">
    <source>
        <dbReference type="Google" id="ProtNLM"/>
    </source>
</evidence>
<keyword evidence="1" id="KW-0732">Signal</keyword>
<proteinExistence type="predicted"/>
<feature type="chain" id="PRO_5047531419" description="Lipoprotein" evidence="1">
    <location>
        <begin position="21"/>
        <end position="181"/>
    </location>
</feature>
<evidence type="ECO:0000256" key="1">
    <source>
        <dbReference type="SAM" id="SignalP"/>
    </source>
</evidence>
<protein>
    <recommendedName>
        <fullName evidence="4">Lipoprotein</fullName>
    </recommendedName>
</protein>
<feature type="signal peptide" evidence="1">
    <location>
        <begin position="1"/>
        <end position="20"/>
    </location>
</feature>
<dbReference type="RefSeq" id="WP_282912707.1">
    <property type="nucleotide sequence ID" value="NZ_JAGRPV010000001.1"/>
</dbReference>
<name>A0ABT6TAJ2_9BACL</name>
<evidence type="ECO:0000313" key="3">
    <source>
        <dbReference type="Proteomes" id="UP001161691"/>
    </source>
</evidence>
<accession>A0ABT6TAJ2</accession>
<comment type="caution">
    <text evidence="2">The sequence shown here is derived from an EMBL/GenBank/DDBJ whole genome shotgun (WGS) entry which is preliminary data.</text>
</comment>
<sequence>MKYRKWNLLGVGLLSAAVLAGCGESKEEQARKAIAEGFSSAFAAAEASASAMANTPEGKLNEIDSYLTSELWNDGFVDVSWYISSGTSSTGDTMDIDFTIERLGQAVSKKAAYDSYVQGLDDSKYAAAKQTWLKLSPEIDRLYNQLKEKAPAANDASYSFDTGLYKQYSEAFTEEVEKLNN</sequence>
<evidence type="ECO:0000313" key="2">
    <source>
        <dbReference type="EMBL" id="MDI4643576.1"/>
    </source>
</evidence>
<reference evidence="2" key="1">
    <citation type="submission" date="2023-04" db="EMBL/GenBank/DDBJ databases">
        <title>Comparative genomic analysis of Cohnella hashimotonis sp. nov., isolated from the International Space Station.</title>
        <authorList>
            <person name="Venkateswaran K."/>
            <person name="Simpson A."/>
        </authorList>
    </citation>
    <scope>NUCLEOTIDE SEQUENCE</scope>
    <source>
        <strain evidence="2">F6_2S_P_1</strain>
    </source>
</reference>
<keyword evidence="3" id="KW-1185">Reference proteome</keyword>